<dbReference type="InParanoid" id="V5FAQ7"/>
<dbReference type="EMBL" id="BAUL01000058">
    <property type="protein sequence ID" value="GAD93519.1"/>
    <property type="molecule type" value="Genomic_DNA"/>
</dbReference>
<feature type="region of interest" description="Disordered" evidence="3">
    <location>
        <begin position="1"/>
        <end position="23"/>
    </location>
</feature>
<dbReference type="InterPro" id="IPR035979">
    <property type="entry name" value="RBD_domain_sf"/>
</dbReference>
<dbReference type="InterPro" id="IPR012677">
    <property type="entry name" value="Nucleotide-bd_a/b_plait_sf"/>
</dbReference>
<evidence type="ECO:0000256" key="2">
    <source>
        <dbReference type="PROSITE-ProRule" id="PRU00176"/>
    </source>
</evidence>
<dbReference type="SUPFAM" id="SSF54928">
    <property type="entry name" value="RNA-binding domain, RBD"/>
    <property type="match status" value="1"/>
</dbReference>
<feature type="compositionally biased region" description="Polar residues" evidence="3">
    <location>
        <begin position="1"/>
        <end position="10"/>
    </location>
</feature>
<feature type="region of interest" description="Disordered" evidence="3">
    <location>
        <begin position="156"/>
        <end position="208"/>
    </location>
</feature>
<feature type="compositionally biased region" description="Acidic residues" evidence="3">
    <location>
        <begin position="185"/>
        <end position="208"/>
    </location>
</feature>
<dbReference type="OrthoDB" id="277802at2759"/>
<feature type="domain" description="RRM" evidence="4">
    <location>
        <begin position="24"/>
        <end position="104"/>
    </location>
</feature>
<keyword evidence="1 2" id="KW-0694">RNA-binding</keyword>
<keyword evidence="6" id="KW-1185">Reference proteome</keyword>
<dbReference type="FunFam" id="3.30.70.330:FF:000572">
    <property type="entry name" value="U1 small nuclear ribonucleoprotein A"/>
    <property type="match status" value="1"/>
</dbReference>
<sequence>MATKSLSTRNGPPGKAPSVGAPNQTLYVQNLPDKLRKPDLRLSLYTLFSTYGTVLDVVAMKTAKMRGQAHIVFRDVQSSTQALRALQGFDFFGKEMVRLVFEEGDFRYAYHWFQKIVYAKGGSNVIAKLRGTYVAPASQAPGAGIASDLQRSIFNAPPGSAVSAKPAEGANGEHPPQGVKRPREEESEGEAPMEEESDVSMDASSDED</sequence>
<dbReference type="Proteomes" id="UP000018001">
    <property type="component" value="Unassembled WGS sequence"/>
</dbReference>
<dbReference type="HOGENOM" id="CLU_041869_2_0_1"/>
<dbReference type="eggNOG" id="KOG4206">
    <property type="taxonomic scope" value="Eukaryota"/>
</dbReference>
<organism evidence="5 6">
    <name type="scientific">Byssochlamys spectabilis (strain No. 5 / NBRC 109023)</name>
    <name type="common">Paecilomyces variotii</name>
    <dbReference type="NCBI Taxonomy" id="1356009"/>
    <lineage>
        <taxon>Eukaryota</taxon>
        <taxon>Fungi</taxon>
        <taxon>Dikarya</taxon>
        <taxon>Ascomycota</taxon>
        <taxon>Pezizomycotina</taxon>
        <taxon>Eurotiomycetes</taxon>
        <taxon>Eurotiomycetidae</taxon>
        <taxon>Eurotiales</taxon>
        <taxon>Thermoascaceae</taxon>
        <taxon>Paecilomyces</taxon>
    </lineage>
</organism>
<gene>
    <name evidence="5" type="ORF">PVAR5_2130</name>
</gene>
<evidence type="ECO:0000256" key="3">
    <source>
        <dbReference type="SAM" id="MobiDB-lite"/>
    </source>
</evidence>
<reference evidence="6" key="1">
    <citation type="journal article" date="2014" name="Genome Announc.">
        <title>Draft genome sequence of the formaldehyde-resistant fungus Byssochlamys spectabilis No. 5 (anamorph Paecilomyces variotii No. 5) (NBRC109023).</title>
        <authorList>
            <person name="Oka T."/>
            <person name="Ekino K."/>
            <person name="Fukuda K."/>
            <person name="Nomura Y."/>
        </authorList>
    </citation>
    <scope>NUCLEOTIDE SEQUENCE [LARGE SCALE GENOMIC DNA]</scope>
    <source>
        <strain evidence="6">No. 5 / NBRC 109023</strain>
    </source>
</reference>
<dbReference type="InterPro" id="IPR000504">
    <property type="entry name" value="RRM_dom"/>
</dbReference>
<dbReference type="GO" id="GO:0000398">
    <property type="term" value="P:mRNA splicing, via spliceosome"/>
    <property type="evidence" value="ECO:0007669"/>
    <property type="project" value="TreeGrafter"/>
</dbReference>
<proteinExistence type="predicted"/>
<dbReference type="PANTHER" id="PTHR16105:SF0">
    <property type="entry name" value="RNA-BINDING REGION-CONTAINING PROTEIN 3"/>
    <property type="match status" value="1"/>
</dbReference>
<dbReference type="SMART" id="SM00360">
    <property type="entry name" value="RRM"/>
    <property type="match status" value="1"/>
</dbReference>
<evidence type="ECO:0000313" key="5">
    <source>
        <dbReference type="EMBL" id="GAD93519.1"/>
    </source>
</evidence>
<evidence type="ECO:0000313" key="6">
    <source>
        <dbReference type="Proteomes" id="UP000018001"/>
    </source>
</evidence>
<dbReference type="AlphaFoldDB" id="V5FAQ7"/>
<accession>V5FAQ7</accession>
<evidence type="ECO:0000259" key="4">
    <source>
        <dbReference type="PROSITE" id="PS50102"/>
    </source>
</evidence>
<protein>
    <submittedName>
        <fullName evidence="5">RNA recognition motif containing protein</fullName>
    </submittedName>
</protein>
<dbReference type="CDD" id="cd12246">
    <property type="entry name" value="RRM1_U1A_like"/>
    <property type="match status" value="1"/>
</dbReference>
<dbReference type="PROSITE" id="PS50102">
    <property type="entry name" value="RRM"/>
    <property type="match status" value="1"/>
</dbReference>
<comment type="caution">
    <text evidence="5">The sequence shown here is derived from an EMBL/GenBank/DDBJ whole genome shotgun (WGS) entry which is preliminary data.</text>
</comment>
<evidence type="ECO:0000256" key="1">
    <source>
        <dbReference type="ARBA" id="ARBA00022884"/>
    </source>
</evidence>
<dbReference type="Pfam" id="PF00076">
    <property type="entry name" value="RRM_1"/>
    <property type="match status" value="1"/>
</dbReference>
<name>V5FAQ7_BYSSN</name>
<dbReference type="InterPro" id="IPR045164">
    <property type="entry name" value="RBM41/RNPC3"/>
</dbReference>
<dbReference type="Gene3D" id="3.30.70.330">
    <property type="match status" value="1"/>
</dbReference>
<dbReference type="PANTHER" id="PTHR16105">
    <property type="entry name" value="RNA-BINDING REGION-CONTAINING PROTEIN 3"/>
    <property type="match status" value="1"/>
</dbReference>
<dbReference type="GO" id="GO:0097157">
    <property type="term" value="F:pre-mRNA intronic binding"/>
    <property type="evidence" value="ECO:0007669"/>
    <property type="project" value="TreeGrafter"/>
</dbReference>
<dbReference type="GO" id="GO:0030626">
    <property type="term" value="F:U12 snRNA binding"/>
    <property type="evidence" value="ECO:0007669"/>
    <property type="project" value="TreeGrafter"/>
</dbReference>